<dbReference type="InterPro" id="IPR036390">
    <property type="entry name" value="WH_DNA-bd_sf"/>
</dbReference>
<evidence type="ECO:0000256" key="1">
    <source>
        <dbReference type="ARBA" id="ARBA00007287"/>
    </source>
</evidence>
<gene>
    <name evidence="4" type="ORF">NEF87_002328</name>
</gene>
<dbReference type="EMBL" id="CP104013">
    <property type="protein sequence ID" value="UYP46043.1"/>
    <property type="molecule type" value="Genomic_DNA"/>
</dbReference>
<accession>A0ABY6HRA7</accession>
<evidence type="ECO:0000259" key="3">
    <source>
        <dbReference type="Pfam" id="PF11495"/>
    </source>
</evidence>
<dbReference type="InterPro" id="IPR036388">
    <property type="entry name" value="WH-like_DNA-bd_sf"/>
</dbReference>
<protein>
    <submittedName>
        <fullName evidence="4">HTH-type sugar sensing transcriptional regulator TrmBL1</fullName>
    </submittedName>
</protein>
<name>A0ABY6HRA7_9ARCH</name>
<feature type="domain" description="Transcription regulator TrmB N-terminal" evidence="2">
    <location>
        <begin position="36"/>
        <end position="108"/>
    </location>
</feature>
<comment type="similarity">
    <text evidence="1">Belongs to the transcriptional regulator TrmB family.</text>
</comment>
<feature type="domain" description="Transcription regulator TrmB C-terminal" evidence="3">
    <location>
        <begin position="142"/>
        <end position="384"/>
    </location>
</feature>
<dbReference type="InterPro" id="IPR021586">
    <property type="entry name" value="Tscrpt_reg_TrmB_C"/>
</dbReference>
<dbReference type="SUPFAM" id="SSF46785">
    <property type="entry name" value="Winged helix' DNA-binding domain"/>
    <property type="match status" value="1"/>
</dbReference>
<dbReference type="PANTHER" id="PTHR34293:SF1">
    <property type="entry name" value="HTH-TYPE TRANSCRIPTIONAL REGULATOR TRMBL2"/>
    <property type="match status" value="1"/>
</dbReference>
<dbReference type="InterPro" id="IPR002831">
    <property type="entry name" value="Tscrpt_reg_TrmB_N"/>
</dbReference>
<sequence>MEPNTKKDIEALDDLKKYLISANIQDDENWRIRTLLNRLGLTKYEAEAYIGLVQGGTLTVKQLVQKTGIPQSRSYDTLGSLVKYGMVEQTPQIEKKGKQDKRFRAVGPDLAVHNLFSYFTYIKDEAIAELQKIEAKKNKKSQIWEIFGKKNIIMAAKNLIKGTQFEILIIANLKMLKSLKEELLEAEKRGINITCITEQPKKSDQEVEINWGEFFRIEKIIQIPMPFIINDYKKALVWGHETFEQDVSSDYVVAQFIEGREWVSTLADNFFITHWNLAKPFYPENPKENMIFPKTFVHIQTALDGAKYLLNKKMIPYADVVGTNSKKMSISVSGEIVDIKEDWNEGISTIIIRPNDSKKDVQVTVGGKYAAFEDIRMEKITINTMKERN</sequence>
<dbReference type="Gene3D" id="1.10.10.10">
    <property type="entry name" value="Winged helix-like DNA-binding domain superfamily/Winged helix DNA-binding domain"/>
    <property type="match status" value="1"/>
</dbReference>
<evidence type="ECO:0000313" key="4">
    <source>
        <dbReference type="EMBL" id="UYP46043.1"/>
    </source>
</evidence>
<dbReference type="Proteomes" id="UP001208689">
    <property type="component" value="Chromosome"/>
</dbReference>
<organism evidence="4 5">
    <name type="scientific">Candidatus Lokiarchaeum ossiferum</name>
    <dbReference type="NCBI Taxonomy" id="2951803"/>
    <lineage>
        <taxon>Archaea</taxon>
        <taxon>Promethearchaeati</taxon>
        <taxon>Promethearchaeota</taxon>
        <taxon>Promethearchaeia</taxon>
        <taxon>Promethearchaeales</taxon>
        <taxon>Promethearchaeaceae</taxon>
        <taxon>Candidatus Lokiarchaeum</taxon>
    </lineage>
</organism>
<dbReference type="Pfam" id="PF01978">
    <property type="entry name" value="TrmB"/>
    <property type="match status" value="1"/>
</dbReference>
<dbReference type="InterPro" id="IPR051797">
    <property type="entry name" value="TrmB-like"/>
</dbReference>
<evidence type="ECO:0000259" key="2">
    <source>
        <dbReference type="Pfam" id="PF01978"/>
    </source>
</evidence>
<dbReference type="SUPFAM" id="SSF159071">
    <property type="entry name" value="TrmB C-terminal domain-like"/>
    <property type="match status" value="1"/>
</dbReference>
<dbReference type="Gene3D" id="3.30.870.10">
    <property type="entry name" value="Endonuclease Chain A"/>
    <property type="match status" value="1"/>
</dbReference>
<dbReference type="Pfam" id="PF11495">
    <property type="entry name" value="Regulator_TrmB"/>
    <property type="match status" value="1"/>
</dbReference>
<reference evidence="4" key="1">
    <citation type="submission" date="2022-09" db="EMBL/GenBank/DDBJ databases">
        <title>Actin cytoskeleton and complex cell architecture in an #Asgard archaeon.</title>
        <authorList>
            <person name="Ponce Toledo R.I."/>
            <person name="Schleper C."/>
            <person name="Rodrigues Oliveira T."/>
            <person name="Wollweber F."/>
            <person name="Xu J."/>
            <person name="Rittmann S."/>
            <person name="Klingl A."/>
            <person name="Pilhofer M."/>
        </authorList>
    </citation>
    <scope>NUCLEOTIDE SEQUENCE</scope>
    <source>
        <strain evidence="4">B-35</strain>
    </source>
</reference>
<keyword evidence="5" id="KW-1185">Reference proteome</keyword>
<proteinExistence type="inferred from homology"/>
<evidence type="ECO:0000313" key="5">
    <source>
        <dbReference type="Proteomes" id="UP001208689"/>
    </source>
</evidence>
<dbReference type="PANTHER" id="PTHR34293">
    <property type="entry name" value="HTH-TYPE TRANSCRIPTIONAL REGULATOR TRMBL2"/>
    <property type="match status" value="1"/>
</dbReference>